<name>A0A0D0CZY0_9AGAM</name>
<evidence type="ECO:0000259" key="1">
    <source>
        <dbReference type="Pfam" id="PF26138"/>
    </source>
</evidence>
<proteinExistence type="predicted"/>
<keyword evidence="3" id="KW-1185">Reference proteome</keyword>
<gene>
    <name evidence="2" type="ORF">PAXRUDRAFT_156494</name>
</gene>
<evidence type="ECO:0000313" key="3">
    <source>
        <dbReference type="Proteomes" id="UP000054538"/>
    </source>
</evidence>
<reference evidence="3" key="2">
    <citation type="submission" date="2015-01" db="EMBL/GenBank/DDBJ databases">
        <title>Evolutionary Origins and Diversification of the Mycorrhizal Mutualists.</title>
        <authorList>
            <consortium name="DOE Joint Genome Institute"/>
            <consortium name="Mycorrhizal Genomics Consortium"/>
            <person name="Kohler A."/>
            <person name="Kuo A."/>
            <person name="Nagy L.G."/>
            <person name="Floudas D."/>
            <person name="Copeland A."/>
            <person name="Barry K.W."/>
            <person name="Cichocki N."/>
            <person name="Veneault-Fourrey C."/>
            <person name="LaButti K."/>
            <person name="Lindquist E.A."/>
            <person name="Lipzen A."/>
            <person name="Lundell T."/>
            <person name="Morin E."/>
            <person name="Murat C."/>
            <person name="Riley R."/>
            <person name="Ohm R."/>
            <person name="Sun H."/>
            <person name="Tunlid A."/>
            <person name="Henrissat B."/>
            <person name="Grigoriev I.V."/>
            <person name="Hibbett D.S."/>
            <person name="Martin F."/>
        </authorList>
    </citation>
    <scope>NUCLEOTIDE SEQUENCE [LARGE SCALE GENOMIC DNA]</scope>
    <source>
        <strain evidence="3">Ve08.2h10</strain>
    </source>
</reference>
<dbReference type="InParanoid" id="A0A0D0CZY0"/>
<feature type="domain" description="DUF8040" evidence="1">
    <location>
        <begin position="4"/>
        <end position="45"/>
    </location>
</feature>
<protein>
    <recommendedName>
        <fullName evidence="1">DUF8040 domain-containing protein</fullName>
    </recommendedName>
</protein>
<dbReference type="Pfam" id="PF26138">
    <property type="entry name" value="DUF8040"/>
    <property type="match status" value="1"/>
</dbReference>
<dbReference type="OrthoDB" id="2635811at2759"/>
<dbReference type="EMBL" id="KN825833">
    <property type="protein sequence ID" value="KIK81253.1"/>
    <property type="molecule type" value="Genomic_DNA"/>
</dbReference>
<reference evidence="2 3" key="1">
    <citation type="submission" date="2014-04" db="EMBL/GenBank/DDBJ databases">
        <authorList>
            <consortium name="DOE Joint Genome Institute"/>
            <person name="Kuo A."/>
            <person name="Kohler A."/>
            <person name="Jargeat P."/>
            <person name="Nagy L.G."/>
            <person name="Floudas D."/>
            <person name="Copeland A."/>
            <person name="Barry K.W."/>
            <person name="Cichocki N."/>
            <person name="Veneault-Fourrey C."/>
            <person name="LaButti K."/>
            <person name="Lindquist E.A."/>
            <person name="Lipzen A."/>
            <person name="Lundell T."/>
            <person name="Morin E."/>
            <person name="Murat C."/>
            <person name="Sun H."/>
            <person name="Tunlid A."/>
            <person name="Henrissat B."/>
            <person name="Grigoriev I.V."/>
            <person name="Hibbett D.S."/>
            <person name="Martin F."/>
            <person name="Nordberg H.P."/>
            <person name="Cantor M.N."/>
            <person name="Hua S.X."/>
        </authorList>
    </citation>
    <scope>NUCLEOTIDE SEQUENCE [LARGE SCALE GENOMIC DNA]</scope>
    <source>
        <strain evidence="2 3">Ve08.2h10</strain>
    </source>
</reference>
<dbReference type="HOGENOM" id="CLU_200854_1_0_1"/>
<accession>A0A0D0CZY0</accession>
<dbReference type="AlphaFoldDB" id="A0A0D0CZY0"/>
<sequence>GYMHSKHVTIKEQLSIFLYGCITGLCIRHIGECFQQSNVTVSRYLFSSYPFV</sequence>
<evidence type="ECO:0000313" key="2">
    <source>
        <dbReference type="EMBL" id="KIK81253.1"/>
    </source>
</evidence>
<organism evidence="2 3">
    <name type="scientific">Paxillus rubicundulus Ve08.2h10</name>
    <dbReference type="NCBI Taxonomy" id="930991"/>
    <lineage>
        <taxon>Eukaryota</taxon>
        <taxon>Fungi</taxon>
        <taxon>Dikarya</taxon>
        <taxon>Basidiomycota</taxon>
        <taxon>Agaricomycotina</taxon>
        <taxon>Agaricomycetes</taxon>
        <taxon>Agaricomycetidae</taxon>
        <taxon>Boletales</taxon>
        <taxon>Paxilineae</taxon>
        <taxon>Paxillaceae</taxon>
        <taxon>Paxillus</taxon>
    </lineage>
</organism>
<dbReference type="Proteomes" id="UP000054538">
    <property type="component" value="Unassembled WGS sequence"/>
</dbReference>
<dbReference type="InterPro" id="IPR058353">
    <property type="entry name" value="DUF8040"/>
</dbReference>
<feature type="non-terminal residue" evidence="2">
    <location>
        <position position="1"/>
    </location>
</feature>